<name>A0ACC5WAS9_PANGG</name>
<comment type="caution">
    <text evidence="1">The sequence shown here is derived from an EMBL/GenBank/DDBJ whole genome shotgun (WGS) entry which is preliminary data.</text>
</comment>
<evidence type="ECO:0000313" key="1">
    <source>
        <dbReference type="EMBL" id="MCI4376172.1"/>
    </source>
</evidence>
<sequence length="1456" mass="159690">MMWRYRQPGFALRLLYELQKQQQCSVHCDTLLQTEGVSIPAHSCVLSALSPVFCRAFANAPSLPVGQSRLVQLEAVGAHALLKLVGFMYSGEIEGESLDEQQEVIDIAYKLGFSNFMVGKQKQVNRHQNKTASWREIGLQTEETGGRKKDASVQILSEKQSFSHSGTQTDSTEADFADTCIASEPEVSIDLPEELTDVPSECNSISPDAGLAWIDEIVAHSPSNSAEALVRVQAKPKKTQKEKKRAKISKKQGGTQISLKIKLKRQRSGALWEIVSVEEESTLDGSKLCGSSDDPPMTHSLAETHKSSVEVQLSPSPSLTCQNLETVTLTPPSELTTPLPATPTKPPSEYFRLHIPDPVPLSSPLQMPPLSPGLSQPEESDEHIAKLLEMVTVGLNSLPSVTVEGDNSMHAHLDHKLEKCAAVANSPASYLCSLGHNLGAMGSGTTSGTSEEREAVAGSEDLSSCRKWDLKNVASVTSYPTSFSYTSPCMTQKKNIDSSFTPSCPITDIVPSRLTFGTEGHEHHNVVELKTVFNHFFWGADTYAQSGKQTVSDASEECDIQTQISRTATGNAAQADPKPVGKQCPEQLHVTDQVSAWQSSDVGQAPNSDNWADFSEMRLPRCLSPLTLEAGETTGMSAQDPLRPLEFSSCLSASHVNHQPALRYTSSPIQPQALPGKTNQQNPSCTSLHVNELQCSVVGKNSCPLRSNRDHNGEASECKSEEKKTKMTDFENDLLKGTEDNILDRQMNESVVRGISTARHSVETINEPYRKKAKMAGYPNGVDTQTVKVVNPCSVKIKNIRHIDNTQDISNPVPSEKMNCLKAAKARKTVSVDLKSQENVALCQISQSFKCKGQEACQKDVRDAKQPASLVAKRGRGRPLQKRTCAKALMEDLSEISKLNSSPAVLNALSSSSHHDIQLTQMSKECVPRHESGRPLKVQHPLGLAQTTAKVKDLINECEKNKIPEPEMEKPIDPEKVIPDVNLNREENKQPKRSASLSKKASFCDKIFHQSIFSVGTTVTQHFPPINHQLRSILQTTDRKIRTSLPSSLTCKKLREPPEPDRMSTKLMKDNNKQEKKDTTEECEVERGVPGTDKPDEVLDKSKDNKVDSKNRDDIEQVENSSINVNGCLVNGNFGGEADTNANTGISIHDSVDLNAASHLCTIPPARDFNNNFGMENNLQQESTTTLLHPFRPENMMEKPKTDEQITESLCEVPVSNEPTEIKLIETKELHLEGTGSTLIGNMEGQEVWKKEKENEKTVRKPECVEISRMNEYEAGISDVEVDVMDESTQLATGHGDEVVATGGNDDDIDVEESQMSVEMDYDGEALAHEEELSGQQVLRTEVEVMPPDEATASEVINPEASSIRRGEEPDLSSASIDNLGSSAVFLPDVNTESAEDCSSAEEELVVDDISDSPLEPCTIVGTQCNTILEEEDELNEEEEGEEEEEEVDVTGEESN</sequence>
<accession>A0ACC5WAS9</accession>
<protein>
    <submittedName>
        <fullName evidence="1">Uncharacterized protein</fullName>
    </submittedName>
</protein>
<keyword evidence="2" id="KW-1185">Reference proteome</keyword>
<dbReference type="EMBL" id="CM040456">
    <property type="protein sequence ID" value="MCI4376172.1"/>
    <property type="molecule type" value="Genomic_DNA"/>
</dbReference>
<evidence type="ECO:0000313" key="2">
    <source>
        <dbReference type="Proteomes" id="UP000829447"/>
    </source>
</evidence>
<reference evidence="1 2" key="1">
    <citation type="journal article" date="2022" name="bioRxiv">
        <title>An ancient truncated duplication of the anti-Mullerian hormone receptor type 2 gene is a potential conserved master sex determinant in the Pangasiidae catfish family.</title>
        <authorList>
            <person name="Wen M."/>
            <person name="Pan Q."/>
            <person name="Jouanno E."/>
            <person name="Montfort J."/>
            <person name="Zahm M."/>
            <person name="Cabau C."/>
            <person name="Klopp C."/>
            <person name="Iampietro C."/>
            <person name="Roques C."/>
            <person name="Bouchez O."/>
            <person name="Castinel A."/>
            <person name="Donnadieu C."/>
            <person name="Parrinello H."/>
            <person name="Poncet C."/>
            <person name="Belmonte E."/>
            <person name="Gautier V."/>
            <person name="Avarre J.-C."/>
            <person name="Dugue R."/>
            <person name="Gustiano R."/>
            <person name="Ha T.T.T."/>
            <person name="Campet M."/>
            <person name="Sriphairoj K."/>
            <person name="Ribolli J."/>
            <person name="de Almeida F.L."/>
            <person name="Desvignes T."/>
            <person name="Postlethwait J.H."/>
            <person name="Bucao C.F."/>
            <person name="Robinson-Rechavi M."/>
            <person name="Bobe J."/>
            <person name="Herpin A."/>
            <person name="Guiguen Y."/>
        </authorList>
    </citation>
    <scope>NUCLEOTIDE SEQUENCE [LARGE SCALE GENOMIC DNA]</scope>
    <source>
        <strain evidence="1">YG-Dec2019</strain>
    </source>
</reference>
<proteinExistence type="predicted"/>
<gene>
    <name evidence="1" type="ORF">PGIGA_G00185210</name>
</gene>
<dbReference type="Proteomes" id="UP000829447">
    <property type="component" value="Linkage Group LG3"/>
</dbReference>
<organism evidence="1 2">
    <name type="scientific">Pangasianodon gigas</name>
    <name type="common">Mekong giant catfish</name>
    <name type="synonym">Pangasius gigas</name>
    <dbReference type="NCBI Taxonomy" id="30993"/>
    <lineage>
        <taxon>Eukaryota</taxon>
        <taxon>Metazoa</taxon>
        <taxon>Chordata</taxon>
        <taxon>Craniata</taxon>
        <taxon>Vertebrata</taxon>
        <taxon>Euteleostomi</taxon>
        <taxon>Actinopterygii</taxon>
        <taxon>Neopterygii</taxon>
        <taxon>Teleostei</taxon>
        <taxon>Ostariophysi</taxon>
        <taxon>Siluriformes</taxon>
        <taxon>Pangasiidae</taxon>
        <taxon>Pangasianodon</taxon>
    </lineage>
</organism>